<accession>A0A915IKR6</accession>
<feature type="signal peptide" evidence="1">
    <location>
        <begin position="1"/>
        <end position="16"/>
    </location>
</feature>
<evidence type="ECO:0000313" key="2">
    <source>
        <dbReference type="Proteomes" id="UP000887565"/>
    </source>
</evidence>
<feature type="chain" id="PRO_5037870562" evidence="1">
    <location>
        <begin position="17"/>
        <end position="112"/>
    </location>
</feature>
<evidence type="ECO:0000256" key="1">
    <source>
        <dbReference type="SAM" id="SignalP"/>
    </source>
</evidence>
<dbReference type="Proteomes" id="UP000887565">
    <property type="component" value="Unplaced"/>
</dbReference>
<dbReference type="AlphaFoldDB" id="A0A915IKR6"/>
<evidence type="ECO:0000313" key="3">
    <source>
        <dbReference type="WBParaSite" id="nRc.2.0.1.t14410-RA"/>
    </source>
</evidence>
<organism evidence="2 3">
    <name type="scientific">Romanomermis culicivorax</name>
    <name type="common">Nematode worm</name>
    <dbReference type="NCBI Taxonomy" id="13658"/>
    <lineage>
        <taxon>Eukaryota</taxon>
        <taxon>Metazoa</taxon>
        <taxon>Ecdysozoa</taxon>
        <taxon>Nematoda</taxon>
        <taxon>Enoplea</taxon>
        <taxon>Dorylaimia</taxon>
        <taxon>Mermithida</taxon>
        <taxon>Mermithoidea</taxon>
        <taxon>Mermithidae</taxon>
        <taxon>Romanomermis</taxon>
    </lineage>
</organism>
<name>A0A915IKR6_ROMCU</name>
<keyword evidence="1" id="KW-0732">Signal</keyword>
<sequence>MFWRLRFFFDCPLLFAVGGVRNLLTRPFSFTKLVARLVSDAGESPFNVSIDDDSSIKLRPPFSWDRVLLRCPFSSPLLIGSGGGVSDAGNKQQIVERQRVRRRLRYLELQEA</sequence>
<keyword evidence="2" id="KW-1185">Reference proteome</keyword>
<dbReference type="WBParaSite" id="nRc.2.0.1.t14410-RA">
    <property type="protein sequence ID" value="nRc.2.0.1.t14410-RA"/>
    <property type="gene ID" value="nRc.2.0.1.g14410"/>
</dbReference>
<reference evidence="3" key="1">
    <citation type="submission" date="2022-11" db="UniProtKB">
        <authorList>
            <consortium name="WormBaseParasite"/>
        </authorList>
    </citation>
    <scope>IDENTIFICATION</scope>
</reference>
<proteinExistence type="predicted"/>
<protein>
    <submittedName>
        <fullName evidence="3">Secreted protein</fullName>
    </submittedName>
</protein>